<dbReference type="InterPro" id="IPR052155">
    <property type="entry name" value="Biofilm_reg_signaling"/>
</dbReference>
<dbReference type="InterPro" id="IPR043128">
    <property type="entry name" value="Rev_trsase/Diguanyl_cyclase"/>
</dbReference>
<evidence type="ECO:0000259" key="7">
    <source>
        <dbReference type="PROSITE" id="PS50113"/>
    </source>
</evidence>
<evidence type="ECO:0000259" key="6">
    <source>
        <dbReference type="PROSITE" id="PS50112"/>
    </source>
</evidence>
<dbReference type="NCBIfam" id="TIGR00254">
    <property type="entry name" value="GGDEF"/>
    <property type="match status" value="1"/>
</dbReference>
<dbReference type="PANTHER" id="PTHR44757">
    <property type="entry name" value="DIGUANYLATE CYCLASE DGCP"/>
    <property type="match status" value="1"/>
</dbReference>
<dbReference type="PROSITE" id="PS50113">
    <property type="entry name" value="PAC"/>
    <property type="match status" value="4"/>
</dbReference>
<dbReference type="Pfam" id="PF08447">
    <property type="entry name" value="PAS_3"/>
    <property type="match status" value="4"/>
</dbReference>
<dbReference type="InterPro" id="IPR001633">
    <property type="entry name" value="EAL_dom"/>
</dbReference>
<dbReference type="PANTHER" id="PTHR44757:SF2">
    <property type="entry name" value="BIOFILM ARCHITECTURE MAINTENANCE PROTEIN MBAA"/>
    <property type="match status" value="1"/>
</dbReference>
<dbReference type="InterPro" id="IPR013655">
    <property type="entry name" value="PAS_fold_3"/>
</dbReference>
<comment type="caution">
    <text evidence="10">The sequence shown here is derived from an EMBL/GenBank/DDBJ whole genome shotgun (WGS) entry which is preliminary data.</text>
</comment>
<evidence type="ECO:0000256" key="1">
    <source>
        <dbReference type="ARBA" id="ARBA00001946"/>
    </source>
</evidence>
<evidence type="ECO:0000259" key="9">
    <source>
        <dbReference type="PROSITE" id="PS50887"/>
    </source>
</evidence>
<dbReference type="Gene3D" id="3.30.70.270">
    <property type="match status" value="1"/>
</dbReference>
<dbReference type="SMART" id="SM00052">
    <property type="entry name" value="EAL"/>
    <property type="match status" value="1"/>
</dbReference>
<keyword evidence="11" id="KW-1185">Reference proteome</keyword>
<feature type="region of interest" description="Disordered" evidence="5">
    <location>
        <begin position="1"/>
        <end position="28"/>
    </location>
</feature>
<feature type="domain" description="GGDEF" evidence="9">
    <location>
        <begin position="591"/>
        <end position="729"/>
    </location>
</feature>
<dbReference type="Proteomes" id="UP000245474">
    <property type="component" value="Unassembled WGS sequence"/>
</dbReference>
<sequence length="996" mass="111197">MHGEPPRQLPRQRRGPSPPERNPSAMDQGQRLIRNDTEIGHASAVAASERRFRSLVAATSDFVWRCAPDGRLLEISAAWLELAGLSAEAARGWGWLPALHEADRQPYLDAWLEHIATGRPFTQTYRLLCAGGDVRWFQDRAVPVHDDTGTIVEWIGAGQDVTGRKLATMELERQREQYRTLVECTSAILWEGDPETFQFTFVSQEAETLLGYPTARWCQERDFWVRHIHPEDRDWAPDYCARTTAEGRSHTFDYRMLAADGSVVWLRDVVSVITEGGRPVKMVGVMVDITASKRTEIALRESEARLRAISSNLPGGLSRRVMEADGRVHFTYLSDGYAEVFGVDVERARRDPKALYEIMLPEDRPRYDAALRHSAAHREPLDVQFRIRRPDGALRWVRALGTPRPGDNGATVWDGLAIDDTHRREAEDALRESQALLEIAGRTARLGGWLADVATGTVSWSDEVCAIFDLPAGSHPTVAQSMTFFRGTESERVRTLFHRCVRDGRPYDEEFEILTARGRKAWVRVIGEPVHDTEGRVTHVRGACQDITEQRRAREAVQFLAHYDPLTRLPNRRLLHERLQLALAGRGPGARHAAVLFLDLDHFKTVNDTLGHQVGDRMLQEVARRLAASVRETDTVARFGGDEFAIILSGLDTDPEEALREAEAIGEGIRATLARPYHLEGHERHSSVSLGITLLDEDCAGADDLMQRADVAMYQAKAAGRGRLRLFDPGMRAALHNRVREESALREALAEARITVHYQAQFDAEGRVTGAEALARWHDPARGWIPPAEFIPLAEDCGLIGALGASILEQACEALARWQRQGHGRLTLAVNVSARQFHEVAFVDTVRDILHRTGASPWRLRLELTESLLLADVEDTSEKMHALRALGLRFALDDFGTGYSSLAYLRRLPFDQLKIHQGFVQAAQQDPNDDAIVRTVIALANTLGLEPLAEGVETEAQREMLAAYGCTACQGYLLGRPAPEAEFVARLDAEAAHPTE</sequence>
<dbReference type="Pfam" id="PF00990">
    <property type="entry name" value="GGDEF"/>
    <property type="match status" value="1"/>
</dbReference>
<dbReference type="FunFam" id="3.20.20.450:FF:000001">
    <property type="entry name" value="Cyclic di-GMP phosphodiesterase yahA"/>
    <property type="match status" value="1"/>
</dbReference>
<dbReference type="InterPro" id="IPR000700">
    <property type="entry name" value="PAS-assoc_C"/>
</dbReference>
<evidence type="ECO:0000256" key="4">
    <source>
        <dbReference type="ARBA" id="ARBA00051114"/>
    </source>
</evidence>
<dbReference type="CDD" id="cd01948">
    <property type="entry name" value="EAL"/>
    <property type="match status" value="1"/>
</dbReference>
<evidence type="ECO:0000259" key="8">
    <source>
        <dbReference type="PROSITE" id="PS50883"/>
    </source>
</evidence>
<dbReference type="SMART" id="SM00086">
    <property type="entry name" value="PAC"/>
    <property type="match status" value="4"/>
</dbReference>
<dbReference type="SMART" id="SM00267">
    <property type="entry name" value="GGDEF"/>
    <property type="match status" value="1"/>
</dbReference>
<dbReference type="InterPro" id="IPR001610">
    <property type="entry name" value="PAC"/>
</dbReference>
<dbReference type="Gene3D" id="3.30.450.20">
    <property type="entry name" value="PAS domain"/>
    <property type="match status" value="4"/>
</dbReference>
<dbReference type="NCBIfam" id="TIGR00229">
    <property type="entry name" value="sensory_box"/>
    <property type="match status" value="4"/>
</dbReference>
<name>A0A2U2N6E2_9GAMM</name>
<comment type="catalytic activity">
    <reaction evidence="4">
        <text>3',3'-c-di-GMP + H2O = 5'-phosphoguanylyl(3'-&gt;5')guanosine + H(+)</text>
        <dbReference type="Rhea" id="RHEA:24902"/>
        <dbReference type="ChEBI" id="CHEBI:15377"/>
        <dbReference type="ChEBI" id="CHEBI:15378"/>
        <dbReference type="ChEBI" id="CHEBI:58754"/>
        <dbReference type="ChEBI" id="CHEBI:58805"/>
        <dbReference type="EC" id="3.1.4.52"/>
    </reaction>
    <physiologicalReaction direction="left-to-right" evidence="4">
        <dbReference type="Rhea" id="RHEA:24903"/>
    </physiologicalReaction>
</comment>
<dbReference type="Gene3D" id="3.20.20.450">
    <property type="entry name" value="EAL domain"/>
    <property type="match status" value="1"/>
</dbReference>
<dbReference type="SMART" id="SM00091">
    <property type="entry name" value="PAS"/>
    <property type="match status" value="3"/>
</dbReference>
<dbReference type="InterPro" id="IPR000160">
    <property type="entry name" value="GGDEF_dom"/>
</dbReference>
<dbReference type="PROSITE" id="PS50883">
    <property type="entry name" value="EAL"/>
    <property type="match status" value="1"/>
</dbReference>
<dbReference type="InterPro" id="IPR000014">
    <property type="entry name" value="PAS"/>
</dbReference>
<evidence type="ECO:0000256" key="5">
    <source>
        <dbReference type="SAM" id="MobiDB-lite"/>
    </source>
</evidence>
<dbReference type="AlphaFoldDB" id="A0A2U2N6E2"/>
<dbReference type="FunFam" id="3.30.70.270:FF:000001">
    <property type="entry name" value="Diguanylate cyclase domain protein"/>
    <property type="match status" value="1"/>
</dbReference>
<protein>
    <recommendedName>
        <fullName evidence="2">cyclic-guanylate-specific phosphodiesterase</fullName>
        <ecNumber evidence="2">3.1.4.52</ecNumber>
    </recommendedName>
</protein>
<reference evidence="10 11" key="1">
    <citation type="submission" date="2018-05" db="EMBL/GenBank/DDBJ databases">
        <title>Spiribacter halobius sp. nov., a moderately halophilic bacterium isolated from marine solar saltern.</title>
        <authorList>
            <person name="Zheng W.-S."/>
            <person name="Lu D.-C."/>
            <person name="Du Z.-J."/>
        </authorList>
    </citation>
    <scope>NUCLEOTIDE SEQUENCE [LARGE SCALE GENOMIC DNA]</scope>
    <source>
        <strain evidence="10 11">E85</strain>
    </source>
</reference>
<organism evidence="10 11">
    <name type="scientific">Sediminicurvatus halobius</name>
    <dbReference type="NCBI Taxonomy" id="2182432"/>
    <lineage>
        <taxon>Bacteria</taxon>
        <taxon>Pseudomonadati</taxon>
        <taxon>Pseudomonadota</taxon>
        <taxon>Gammaproteobacteria</taxon>
        <taxon>Chromatiales</taxon>
        <taxon>Ectothiorhodospiraceae</taxon>
        <taxon>Sediminicurvatus</taxon>
    </lineage>
</organism>
<dbReference type="CDD" id="cd01949">
    <property type="entry name" value="GGDEF"/>
    <property type="match status" value="1"/>
</dbReference>
<dbReference type="EMBL" id="QFFI01000005">
    <property type="protein sequence ID" value="PWG64672.1"/>
    <property type="molecule type" value="Genomic_DNA"/>
</dbReference>
<dbReference type="CDD" id="cd00130">
    <property type="entry name" value="PAS"/>
    <property type="match status" value="4"/>
</dbReference>
<feature type="domain" description="PAC" evidence="7">
    <location>
        <begin position="250"/>
        <end position="301"/>
    </location>
</feature>
<evidence type="ECO:0000313" key="11">
    <source>
        <dbReference type="Proteomes" id="UP000245474"/>
    </source>
</evidence>
<dbReference type="GO" id="GO:0071732">
    <property type="term" value="P:cellular response to nitric oxide"/>
    <property type="evidence" value="ECO:0007669"/>
    <property type="project" value="UniProtKB-ARBA"/>
</dbReference>
<feature type="domain" description="EAL" evidence="8">
    <location>
        <begin position="738"/>
        <end position="991"/>
    </location>
</feature>
<dbReference type="EC" id="3.1.4.52" evidence="2"/>
<gene>
    <name evidence="10" type="ORF">DEM34_04925</name>
</gene>
<proteinExistence type="predicted"/>
<dbReference type="SUPFAM" id="SSF55785">
    <property type="entry name" value="PYP-like sensor domain (PAS domain)"/>
    <property type="match status" value="4"/>
</dbReference>
<evidence type="ECO:0000256" key="2">
    <source>
        <dbReference type="ARBA" id="ARBA00012282"/>
    </source>
</evidence>
<dbReference type="SUPFAM" id="SSF141868">
    <property type="entry name" value="EAL domain-like"/>
    <property type="match status" value="1"/>
</dbReference>
<dbReference type="GO" id="GO:0071111">
    <property type="term" value="F:cyclic-guanylate-specific phosphodiesterase activity"/>
    <property type="evidence" value="ECO:0007669"/>
    <property type="project" value="UniProtKB-EC"/>
</dbReference>
<keyword evidence="3" id="KW-0973">c-di-GMP</keyword>
<comment type="cofactor">
    <cofactor evidence="1">
        <name>Mg(2+)</name>
        <dbReference type="ChEBI" id="CHEBI:18420"/>
    </cofactor>
</comment>
<evidence type="ECO:0000313" key="10">
    <source>
        <dbReference type="EMBL" id="PWG64672.1"/>
    </source>
</evidence>
<dbReference type="SUPFAM" id="SSF55073">
    <property type="entry name" value="Nucleotide cyclase"/>
    <property type="match status" value="1"/>
</dbReference>
<feature type="domain" description="PAC" evidence="7">
    <location>
        <begin position="121"/>
        <end position="173"/>
    </location>
</feature>
<evidence type="ECO:0000256" key="3">
    <source>
        <dbReference type="ARBA" id="ARBA00022636"/>
    </source>
</evidence>
<feature type="domain" description="PAC" evidence="7">
    <location>
        <begin position="507"/>
        <end position="559"/>
    </location>
</feature>
<feature type="domain" description="PAS" evidence="6">
    <location>
        <begin position="48"/>
        <end position="119"/>
    </location>
</feature>
<dbReference type="Pfam" id="PF00563">
    <property type="entry name" value="EAL"/>
    <property type="match status" value="1"/>
</dbReference>
<dbReference type="InterPro" id="IPR035965">
    <property type="entry name" value="PAS-like_dom_sf"/>
</dbReference>
<dbReference type="FunFam" id="3.30.450.20:FF:000099">
    <property type="entry name" value="Sensory box sensor histidine kinase"/>
    <property type="match status" value="1"/>
</dbReference>
<feature type="domain" description="PAC" evidence="7">
    <location>
        <begin position="381"/>
        <end position="432"/>
    </location>
</feature>
<accession>A0A2U2N6E2</accession>
<dbReference type="InterPro" id="IPR035919">
    <property type="entry name" value="EAL_sf"/>
</dbReference>
<dbReference type="PROSITE" id="PS50887">
    <property type="entry name" value="GGDEF"/>
    <property type="match status" value="1"/>
</dbReference>
<dbReference type="PROSITE" id="PS50112">
    <property type="entry name" value="PAS"/>
    <property type="match status" value="1"/>
</dbReference>
<dbReference type="InterPro" id="IPR029787">
    <property type="entry name" value="Nucleotide_cyclase"/>
</dbReference>